<reference evidence="2" key="1">
    <citation type="journal article" date="2014" name="Front. Microbiol.">
        <title>High frequency of phylogenetically diverse reductive dehalogenase-homologous genes in deep subseafloor sedimentary metagenomes.</title>
        <authorList>
            <person name="Kawai M."/>
            <person name="Futagami T."/>
            <person name="Toyoda A."/>
            <person name="Takaki Y."/>
            <person name="Nishi S."/>
            <person name="Hori S."/>
            <person name="Arai W."/>
            <person name="Tsubouchi T."/>
            <person name="Morono Y."/>
            <person name="Uchiyama I."/>
            <person name="Ito T."/>
            <person name="Fujiyama A."/>
            <person name="Inagaki F."/>
            <person name="Takami H."/>
        </authorList>
    </citation>
    <scope>NUCLEOTIDE SEQUENCE</scope>
    <source>
        <strain evidence="2">Expedition CK06-06</strain>
    </source>
</reference>
<comment type="caution">
    <text evidence="2">The sequence shown here is derived from an EMBL/GenBank/DDBJ whole genome shotgun (WGS) entry which is preliminary data.</text>
</comment>
<evidence type="ECO:0000259" key="1">
    <source>
        <dbReference type="Pfam" id="PF13453"/>
    </source>
</evidence>
<gene>
    <name evidence="2" type="ORF">S06H3_30992</name>
</gene>
<protein>
    <recommendedName>
        <fullName evidence="1">Transcription factor zinc-finger domain-containing protein</fullName>
    </recommendedName>
</protein>
<sequence length="98" mass="10969">MICPTCKSDMIVVEHSNIELDYCTNCRGVWFDSGELELLMESMEMESPNQLFGDIVNSPEAASTEKKRKCPLCGHKMKKTIIGEQPEILIDVCQQGDG</sequence>
<feature type="non-terminal residue" evidence="2">
    <location>
        <position position="98"/>
    </location>
</feature>
<evidence type="ECO:0000313" key="2">
    <source>
        <dbReference type="EMBL" id="GAI18993.1"/>
    </source>
</evidence>
<dbReference type="Pfam" id="PF13453">
    <property type="entry name" value="Zn_ribbon_TFIIB"/>
    <property type="match status" value="1"/>
</dbReference>
<organism evidence="2">
    <name type="scientific">marine sediment metagenome</name>
    <dbReference type="NCBI Taxonomy" id="412755"/>
    <lineage>
        <taxon>unclassified sequences</taxon>
        <taxon>metagenomes</taxon>
        <taxon>ecological metagenomes</taxon>
    </lineage>
</organism>
<proteinExistence type="predicted"/>
<dbReference type="InterPro" id="IPR027392">
    <property type="entry name" value="TF_Znf"/>
</dbReference>
<dbReference type="AlphaFoldDB" id="X1LIU7"/>
<feature type="domain" description="Transcription factor zinc-finger" evidence="1">
    <location>
        <begin position="2"/>
        <end position="41"/>
    </location>
</feature>
<name>X1LIU7_9ZZZZ</name>
<dbReference type="EMBL" id="BARV01018307">
    <property type="protein sequence ID" value="GAI18993.1"/>
    <property type="molecule type" value="Genomic_DNA"/>
</dbReference>
<accession>X1LIU7</accession>